<dbReference type="HOGENOM" id="CLU_1644974_0_0_1"/>
<proteinExistence type="predicted"/>
<dbReference type="AlphaFoldDB" id="A0A0C3Q825"/>
<reference evidence="3" key="2">
    <citation type="submission" date="2015-01" db="EMBL/GenBank/DDBJ databases">
        <title>Evolutionary Origins and Diversification of the Mycorrhizal Mutualists.</title>
        <authorList>
            <consortium name="DOE Joint Genome Institute"/>
            <consortium name="Mycorrhizal Genomics Consortium"/>
            <person name="Kohler A."/>
            <person name="Kuo A."/>
            <person name="Nagy L.G."/>
            <person name="Floudas D."/>
            <person name="Copeland A."/>
            <person name="Barry K.W."/>
            <person name="Cichocki N."/>
            <person name="Veneault-Fourrey C."/>
            <person name="LaButti K."/>
            <person name="Lindquist E.A."/>
            <person name="Lipzen A."/>
            <person name="Lundell T."/>
            <person name="Morin E."/>
            <person name="Murat C."/>
            <person name="Riley R."/>
            <person name="Ohm R."/>
            <person name="Sun H."/>
            <person name="Tunlid A."/>
            <person name="Henrissat B."/>
            <person name="Grigoriev I.V."/>
            <person name="Hibbett D.S."/>
            <person name="Martin F."/>
        </authorList>
    </citation>
    <scope>NUCLEOTIDE SEQUENCE [LARGE SCALE GENOMIC DNA]</scope>
    <source>
        <strain evidence="3">MUT 4182</strain>
    </source>
</reference>
<evidence type="ECO:0000313" key="3">
    <source>
        <dbReference type="Proteomes" id="UP000054248"/>
    </source>
</evidence>
<sequence length="161" mass="16832">MNSKKARSSPPTSPTLTIKAGPKRRHAFTAHESLSSGPSSSAAAGVRRAKSDALQARIRDFGKRRPLGEVTSRVTNLPPPPRTASVSAVRNAERPTTGFPEYGHQLSQDSILSALSFQQAASPAEPVSGSAGGQDLIIDYTTSVHGDSASLPRTSSQTLLG</sequence>
<keyword evidence="3" id="KW-1185">Reference proteome</keyword>
<gene>
    <name evidence="2" type="ORF">M407DRAFT_24846</name>
</gene>
<evidence type="ECO:0000256" key="1">
    <source>
        <dbReference type="SAM" id="MobiDB-lite"/>
    </source>
</evidence>
<dbReference type="EMBL" id="KN823034">
    <property type="protein sequence ID" value="KIO25885.1"/>
    <property type="molecule type" value="Genomic_DNA"/>
</dbReference>
<accession>A0A0C3Q825</accession>
<dbReference type="Proteomes" id="UP000054248">
    <property type="component" value="Unassembled WGS sequence"/>
</dbReference>
<feature type="compositionally biased region" description="Low complexity" evidence="1">
    <location>
        <begin position="33"/>
        <end position="46"/>
    </location>
</feature>
<evidence type="ECO:0000313" key="2">
    <source>
        <dbReference type="EMBL" id="KIO25885.1"/>
    </source>
</evidence>
<feature type="compositionally biased region" description="Basic and acidic residues" evidence="1">
    <location>
        <begin position="57"/>
        <end position="67"/>
    </location>
</feature>
<name>A0A0C3Q825_9AGAM</name>
<reference evidence="2 3" key="1">
    <citation type="submission" date="2014-04" db="EMBL/GenBank/DDBJ databases">
        <authorList>
            <consortium name="DOE Joint Genome Institute"/>
            <person name="Kuo A."/>
            <person name="Girlanda M."/>
            <person name="Perotto S."/>
            <person name="Kohler A."/>
            <person name="Nagy L.G."/>
            <person name="Floudas D."/>
            <person name="Copeland A."/>
            <person name="Barry K.W."/>
            <person name="Cichocki N."/>
            <person name="Veneault-Fourrey C."/>
            <person name="LaButti K."/>
            <person name="Lindquist E.A."/>
            <person name="Lipzen A."/>
            <person name="Lundell T."/>
            <person name="Morin E."/>
            <person name="Murat C."/>
            <person name="Sun H."/>
            <person name="Tunlid A."/>
            <person name="Henrissat B."/>
            <person name="Grigoriev I.V."/>
            <person name="Hibbett D.S."/>
            <person name="Martin F."/>
            <person name="Nordberg H.P."/>
            <person name="Cantor M.N."/>
            <person name="Hua S.X."/>
        </authorList>
    </citation>
    <scope>NUCLEOTIDE SEQUENCE [LARGE SCALE GENOMIC DNA]</scope>
    <source>
        <strain evidence="2 3">MUT 4182</strain>
    </source>
</reference>
<protein>
    <submittedName>
        <fullName evidence="2">Uncharacterized protein</fullName>
    </submittedName>
</protein>
<organism evidence="2 3">
    <name type="scientific">Tulasnella calospora MUT 4182</name>
    <dbReference type="NCBI Taxonomy" id="1051891"/>
    <lineage>
        <taxon>Eukaryota</taxon>
        <taxon>Fungi</taxon>
        <taxon>Dikarya</taxon>
        <taxon>Basidiomycota</taxon>
        <taxon>Agaricomycotina</taxon>
        <taxon>Agaricomycetes</taxon>
        <taxon>Cantharellales</taxon>
        <taxon>Tulasnellaceae</taxon>
        <taxon>Tulasnella</taxon>
    </lineage>
</organism>
<feature type="region of interest" description="Disordered" evidence="1">
    <location>
        <begin position="1"/>
        <end position="104"/>
    </location>
</feature>